<keyword evidence="4" id="KW-1185">Reference proteome</keyword>
<accession>L1JQ04</accession>
<feature type="coiled-coil region" evidence="1">
    <location>
        <begin position="291"/>
        <end position="352"/>
    </location>
</feature>
<evidence type="ECO:0000256" key="1">
    <source>
        <dbReference type="SAM" id="Coils"/>
    </source>
</evidence>
<dbReference type="GeneID" id="17307047"/>
<dbReference type="RefSeq" id="XP_005837138.1">
    <property type="nucleotide sequence ID" value="XM_005837081.1"/>
</dbReference>
<dbReference type="HOGENOM" id="CLU_610377_0_0_1"/>
<evidence type="ECO:0000313" key="2">
    <source>
        <dbReference type="EMBL" id="EKX50158.1"/>
    </source>
</evidence>
<proteinExistence type="predicted"/>
<protein>
    <submittedName>
        <fullName evidence="2 3">Uncharacterized protein</fullName>
    </submittedName>
</protein>
<reference evidence="2 4" key="1">
    <citation type="journal article" date="2012" name="Nature">
        <title>Algal genomes reveal evolutionary mosaicism and the fate of nucleomorphs.</title>
        <authorList>
            <consortium name="DOE Joint Genome Institute"/>
            <person name="Curtis B.A."/>
            <person name="Tanifuji G."/>
            <person name="Burki F."/>
            <person name="Gruber A."/>
            <person name="Irimia M."/>
            <person name="Maruyama S."/>
            <person name="Arias M.C."/>
            <person name="Ball S.G."/>
            <person name="Gile G.H."/>
            <person name="Hirakawa Y."/>
            <person name="Hopkins J.F."/>
            <person name="Kuo A."/>
            <person name="Rensing S.A."/>
            <person name="Schmutz J."/>
            <person name="Symeonidi A."/>
            <person name="Elias M."/>
            <person name="Eveleigh R.J."/>
            <person name="Herman E.K."/>
            <person name="Klute M.J."/>
            <person name="Nakayama T."/>
            <person name="Obornik M."/>
            <person name="Reyes-Prieto A."/>
            <person name="Armbrust E.V."/>
            <person name="Aves S.J."/>
            <person name="Beiko R.G."/>
            <person name="Coutinho P."/>
            <person name="Dacks J.B."/>
            <person name="Durnford D.G."/>
            <person name="Fast N.M."/>
            <person name="Green B.R."/>
            <person name="Grisdale C.J."/>
            <person name="Hempel F."/>
            <person name="Henrissat B."/>
            <person name="Hoppner M.P."/>
            <person name="Ishida K."/>
            <person name="Kim E."/>
            <person name="Koreny L."/>
            <person name="Kroth P.G."/>
            <person name="Liu Y."/>
            <person name="Malik S.B."/>
            <person name="Maier U.G."/>
            <person name="McRose D."/>
            <person name="Mock T."/>
            <person name="Neilson J.A."/>
            <person name="Onodera N.T."/>
            <person name="Poole A.M."/>
            <person name="Pritham E.J."/>
            <person name="Richards T.A."/>
            <person name="Rocap G."/>
            <person name="Roy S.W."/>
            <person name="Sarai C."/>
            <person name="Schaack S."/>
            <person name="Shirato S."/>
            <person name="Slamovits C.H."/>
            <person name="Spencer D.F."/>
            <person name="Suzuki S."/>
            <person name="Worden A.Z."/>
            <person name="Zauner S."/>
            <person name="Barry K."/>
            <person name="Bell C."/>
            <person name="Bharti A.K."/>
            <person name="Crow J.A."/>
            <person name="Grimwood J."/>
            <person name="Kramer R."/>
            <person name="Lindquist E."/>
            <person name="Lucas S."/>
            <person name="Salamov A."/>
            <person name="McFadden G.I."/>
            <person name="Lane C.E."/>
            <person name="Keeling P.J."/>
            <person name="Gray M.W."/>
            <person name="Grigoriev I.V."/>
            <person name="Archibald J.M."/>
        </authorList>
    </citation>
    <scope>NUCLEOTIDE SEQUENCE</scope>
    <source>
        <strain evidence="2 4">CCMP2712</strain>
    </source>
</reference>
<sequence length="449" mass="51050">MAGVNESKQEAHLLEKTKIDSLILSRPNILRKKLPILRRIIDACFHDPWISVQSTRGILKVTFSELMDICDGKFPPLLSDPIDDAKAFFELLKEQAVSVLAHLGDAPMKLSTFDHTSLVYACNHEAVPRIAEWNDEMHGLLRNLIYFGRENMARDSEVQLVDILYHIQKCVKRKKHSSEIQELEHEGETGFQDTEGKRNEHRKALRNKIWSSVLDSCSTRVNLPSIVAACWLACPNRADLQLGRSSLMALIKGTKEHAMARQKHRNCEKIGINSIGTMNQVSTLISSSCSAQRMNEALWQLESNLKNVNNEHHRIQSTIASFHEVHGEESQISRLKQELKILDATAQQQRRGILSLHTEIQNFIAKHSYCQNNALVESKLNRSKDLKSYRLADAGFLKLILHCWMSLVPHSQSVSSSWSQPKFWLDQHTGIMRLLPRLTPDPHSSQAKG</sequence>
<organism evidence="2">
    <name type="scientific">Guillardia theta (strain CCMP2712)</name>
    <name type="common">Cryptophyte</name>
    <dbReference type="NCBI Taxonomy" id="905079"/>
    <lineage>
        <taxon>Eukaryota</taxon>
        <taxon>Cryptophyceae</taxon>
        <taxon>Pyrenomonadales</taxon>
        <taxon>Geminigeraceae</taxon>
        <taxon>Guillardia</taxon>
    </lineage>
</organism>
<keyword evidence="1" id="KW-0175">Coiled coil</keyword>
<gene>
    <name evidence="2" type="ORF">GUITHDRAFT_135341</name>
</gene>
<evidence type="ECO:0000313" key="4">
    <source>
        <dbReference type="Proteomes" id="UP000011087"/>
    </source>
</evidence>
<reference evidence="4" key="2">
    <citation type="submission" date="2012-11" db="EMBL/GenBank/DDBJ databases">
        <authorList>
            <person name="Kuo A."/>
            <person name="Curtis B.A."/>
            <person name="Tanifuji G."/>
            <person name="Burki F."/>
            <person name="Gruber A."/>
            <person name="Irimia M."/>
            <person name="Maruyama S."/>
            <person name="Arias M.C."/>
            <person name="Ball S.G."/>
            <person name="Gile G.H."/>
            <person name="Hirakawa Y."/>
            <person name="Hopkins J.F."/>
            <person name="Rensing S.A."/>
            <person name="Schmutz J."/>
            <person name="Symeonidi A."/>
            <person name="Elias M."/>
            <person name="Eveleigh R.J."/>
            <person name="Herman E.K."/>
            <person name="Klute M.J."/>
            <person name="Nakayama T."/>
            <person name="Obornik M."/>
            <person name="Reyes-Prieto A."/>
            <person name="Armbrust E.V."/>
            <person name="Aves S.J."/>
            <person name="Beiko R.G."/>
            <person name="Coutinho P."/>
            <person name="Dacks J.B."/>
            <person name="Durnford D.G."/>
            <person name="Fast N.M."/>
            <person name="Green B.R."/>
            <person name="Grisdale C."/>
            <person name="Hempe F."/>
            <person name="Henrissat B."/>
            <person name="Hoppner M.P."/>
            <person name="Ishida K.-I."/>
            <person name="Kim E."/>
            <person name="Koreny L."/>
            <person name="Kroth P.G."/>
            <person name="Liu Y."/>
            <person name="Malik S.-B."/>
            <person name="Maier U.G."/>
            <person name="McRose D."/>
            <person name="Mock T."/>
            <person name="Neilson J.A."/>
            <person name="Onodera N.T."/>
            <person name="Poole A.M."/>
            <person name="Pritham E.J."/>
            <person name="Richards T.A."/>
            <person name="Rocap G."/>
            <person name="Roy S.W."/>
            <person name="Sarai C."/>
            <person name="Schaack S."/>
            <person name="Shirato S."/>
            <person name="Slamovits C.H."/>
            <person name="Spencer D.F."/>
            <person name="Suzuki S."/>
            <person name="Worden A.Z."/>
            <person name="Zauner S."/>
            <person name="Barry K."/>
            <person name="Bell C."/>
            <person name="Bharti A.K."/>
            <person name="Crow J.A."/>
            <person name="Grimwood J."/>
            <person name="Kramer R."/>
            <person name="Lindquist E."/>
            <person name="Lucas S."/>
            <person name="Salamov A."/>
            <person name="McFadden G.I."/>
            <person name="Lane C.E."/>
            <person name="Keeling P.J."/>
            <person name="Gray M.W."/>
            <person name="Grigoriev I.V."/>
            <person name="Archibald J.M."/>
        </authorList>
    </citation>
    <scope>NUCLEOTIDE SEQUENCE</scope>
    <source>
        <strain evidence="4">CCMP2712</strain>
    </source>
</reference>
<name>L1JQ04_GUITC</name>
<dbReference type="EnsemblProtists" id="EKX50158">
    <property type="protein sequence ID" value="EKX50158"/>
    <property type="gene ID" value="GUITHDRAFT_135341"/>
</dbReference>
<dbReference type="AlphaFoldDB" id="L1JQ04"/>
<dbReference type="PaxDb" id="55529-EKX50158"/>
<dbReference type="EMBL" id="JH992979">
    <property type="protein sequence ID" value="EKX50158.1"/>
    <property type="molecule type" value="Genomic_DNA"/>
</dbReference>
<dbReference type="KEGG" id="gtt:GUITHDRAFT_135341"/>
<reference evidence="3" key="3">
    <citation type="submission" date="2016-03" db="UniProtKB">
        <authorList>
            <consortium name="EnsemblProtists"/>
        </authorList>
    </citation>
    <scope>IDENTIFICATION</scope>
</reference>
<evidence type="ECO:0000313" key="3">
    <source>
        <dbReference type="EnsemblProtists" id="EKX50158"/>
    </source>
</evidence>
<dbReference type="Proteomes" id="UP000011087">
    <property type="component" value="Unassembled WGS sequence"/>
</dbReference>